<evidence type="ECO:0000259" key="1">
    <source>
        <dbReference type="Pfam" id="PF01464"/>
    </source>
</evidence>
<evidence type="ECO:0000313" key="3">
    <source>
        <dbReference type="EMBL" id="CAB4191237.1"/>
    </source>
</evidence>
<dbReference type="InterPro" id="IPR023346">
    <property type="entry name" value="Lysozyme-like_dom_sf"/>
</dbReference>
<evidence type="ECO:0000313" key="2">
    <source>
        <dbReference type="EMBL" id="CAB4134851.1"/>
    </source>
</evidence>
<dbReference type="EMBL" id="LR797174">
    <property type="protein sequence ID" value="CAB4191237.1"/>
    <property type="molecule type" value="Genomic_DNA"/>
</dbReference>
<reference evidence="2" key="1">
    <citation type="submission" date="2020-04" db="EMBL/GenBank/DDBJ databases">
        <authorList>
            <person name="Chiriac C."/>
            <person name="Salcher M."/>
            <person name="Ghai R."/>
            <person name="Kavagutti S V."/>
        </authorList>
    </citation>
    <scope>NUCLEOTIDE SEQUENCE</scope>
</reference>
<accession>A0A6J5LKX6</accession>
<dbReference type="EMBL" id="LR796291">
    <property type="protein sequence ID" value="CAB4134851.1"/>
    <property type="molecule type" value="Genomic_DNA"/>
</dbReference>
<organism evidence="2">
    <name type="scientific">uncultured Caudovirales phage</name>
    <dbReference type="NCBI Taxonomy" id="2100421"/>
    <lineage>
        <taxon>Viruses</taxon>
        <taxon>Duplodnaviria</taxon>
        <taxon>Heunggongvirae</taxon>
        <taxon>Uroviricota</taxon>
        <taxon>Caudoviricetes</taxon>
        <taxon>Peduoviridae</taxon>
        <taxon>Maltschvirus</taxon>
        <taxon>Maltschvirus maltsch</taxon>
    </lineage>
</organism>
<dbReference type="Pfam" id="PF01464">
    <property type="entry name" value="SLT"/>
    <property type="match status" value="1"/>
</dbReference>
<proteinExistence type="predicted"/>
<sequence>MKIKTPHIIIIALLLHLLIFTLFAQDTKAATYPIKKDLPCQQWHKLLRANGLPVEVFAPIMYRESRCQPTAVGWNYKKGFDHDNCKLSPAGTYRKCSYISSYDIGLLQINSSWKSLTYQTCKTKEILTLQKPSCNLAMAAVIYNKGLGLGNWRATSNGNINNK</sequence>
<dbReference type="SUPFAM" id="SSF53955">
    <property type="entry name" value="Lysozyme-like"/>
    <property type="match status" value="1"/>
</dbReference>
<protein>
    <submittedName>
        <fullName evidence="2">Transglycosylase SLT domain 1</fullName>
    </submittedName>
</protein>
<feature type="domain" description="Transglycosylase SLT" evidence="1">
    <location>
        <begin position="43"/>
        <end position="142"/>
    </location>
</feature>
<dbReference type="InterPro" id="IPR008258">
    <property type="entry name" value="Transglycosylase_SLT_dom_1"/>
</dbReference>
<gene>
    <name evidence="3" type="ORF">UFOVP1226_23</name>
    <name evidence="2" type="ORF">UFOVP278_19</name>
</gene>
<name>A0A6J5LKX6_9CAUD</name>